<comment type="caution">
    <text evidence="14">The sequence shown here is derived from an EMBL/GenBank/DDBJ whole genome shotgun (WGS) entry which is preliminary data.</text>
</comment>
<evidence type="ECO:0000256" key="1">
    <source>
        <dbReference type="ARBA" id="ARBA00004642"/>
    </source>
</evidence>
<protein>
    <recommendedName>
        <fullName evidence="13">Transcription and mRNA export factor ENY2</fullName>
    </recommendedName>
    <alternativeName>
        <fullName evidence="13">Enhancer of yellow 2 transcription factor homolog</fullName>
    </alternativeName>
</protein>
<dbReference type="GO" id="GO:0000124">
    <property type="term" value="C:SAGA complex"/>
    <property type="evidence" value="ECO:0007669"/>
    <property type="project" value="UniProtKB-UniRule"/>
</dbReference>
<evidence type="ECO:0000313" key="14">
    <source>
        <dbReference type="EMBL" id="CAF1095431.1"/>
    </source>
</evidence>
<keyword evidence="4 13" id="KW-0509">mRNA transport</keyword>
<evidence type="ECO:0000256" key="2">
    <source>
        <dbReference type="ARBA" id="ARBA00007347"/>
    </source>
</evidence>
<evidence type="ECO:0000256" key="5">
    <source>
        <dbReference type="ARBA" id="ARBA00022853"/>
    </source>
</evidence>
<dbReference type="GO" id="GO:0006325">
    <property type="term" value="P:chromatin organization"/>
    <property type="evidence" value="ECO:0007669"/>
    <property type="project" value="UniProtKB-KW"/>
</dbReference>
<comment type="similarity">
    <text evidence="2">Belongs to the CMC family.</text>
</comment>
<dbReference type="GO" id="GO:0006368">
    <property type="term" value="P:transcription elongation by RNA polymerase II"/>
    <property type="evidence" value="ECO:0007669"/>
    <property type="project" value="UniProtKB-UniRule"/>
</dbReference>
<evidence type="ECO:0000256" key="4">
    <source>
        <dbReference type="ARBA" id="ARBA00022816"/>
    </source>
</evidence>
<dbReference type="GO" id="GO:0015031">
    <property type="term" value="P:protein transport"/>
    <property type="evidence" value="ECO:0007669"/>
    <property type="project" value="UniProtKB-KW"/>
</dbReference>
<dbReference type="Gene3D" id="1.10.246.140">
    <property type="match status" value="1"/>
</dbReference>
<dbReference type="GO" id="GO:0006406">
    <property type="term" value="P:mRNA export from nucleus"/>
    <property type="evidence" value="ECO:0007669"/>
    <property type="project" value="UniProtKB-UniRule"/>
</dbReference>
<dbReference type="GO" id="GO:0005643">
    <property type="term" value="C:nuclear pore"/>
    <property type="evidence" value="ECO:0007669"/>
    <property type="project" value="UniProtKB-UniRule"/>
</dbReference>
<reference evidence="14" key="1">
    <citation type="submission" date="2021-02" db="EMBL/GenBank/DDBJ databases">
        <authorList>
            <person name="Nowell W R."/>
        </authorList>
    </citation>
    <scope>NUCLEOTIDE SEQUENCE</scope>
</reference>
<comment type="function">
    <text evidence="13">Involved in mRNA export coupled transcription activation by association with both the TREX-2 and the SAGA complexes. The transcription regulatory histone acetylation (HAT) complex SAGA is a multiprotein complex that activates transcription by remodeling chromatin and mediating histone acetylation and deubiquitination. Within the SAGA complex, participates to a subcomplex that specifically deubiquitinates histones. The SAGA complex is recruited to specific gene promoters by activators, where it is required for transcription. The TREX-2 complex functions in docking export-competent ribonucleoprotein particles (mRNPs) to the nuclear entrance of the nuclear pore complex (nuclear basket). TREX-2 participates in mRNA export and accurate chromatin positioning in the nucleus by tethering genes to the nuclear periphery.</text>
</comment>
<comment type="similarity">
    <text evidence="13">Belongs to the ENY2 family.</text>
</comment>
<keyword evidence="9" id="KW-1015">Disulfide bond</keyword>
<sequence>MADRNAQIRASLNAKLIESGERERMKQLLRQRLMEYGWRDQMKAYCKDIVKQKGLENITVDELVQEITPKGRDMSSNTNTEQETEVFSQNFVSAGRYRGGPHGVGDPNDKSLRKVELEVCIPGIIRERAHREKCHDLINEFGKCGEQHGAWSFLKCRKEVKAMNECLKKWFHDPDFREDCTQMYLAERTKYRETGILSKPVRRPYYINPEKEKERIKKIRQEYERLEHKDNH</sequence>
<comment type="subcellular location">
    <subcellularLocation>
        <location evidence="1 13">Nucleus</location>
        <location evidence="1 13">Nucleoplasm</location>
    </subcellularLocation>
</comment>
<gene>
    <name evidence="14" type="ORF">XAT740_LOCUS18066</name>
</gene>
<evidence type="ECO:0000256" key="11">
    <source>
        <dbReference type="ARBA" id="ARBA00023163"/>
    </source>
</evidence>
<keyword evidence="3 13" id="KW-0813">Transport</keyword>
<dbReference type="GO" id="GO:0005654">
    <property type="term" value="C:nucleoplasm"/>
    <property type="evidence" value="ECO:0007669"/>
    <property type="project" value="UniProtKB-SubCell"/>
</dbReference>
<dbReference type="EMBL" id="CAJNOR010001195">
    <property type="protein sequence ID" value="CAF1095431.1"/>
    <property type="molecule type" value="Genomic_DNA"/>
</dbReference>
<dbReference type="GO" id="GO:0003713">
    <property type="term" value="F:transcription coactivator activity"/>
    <property type="evidence" value="ECO:0007669"/>
    <property type="project" value="UniProtKB-UniRule"/>
</dbReference>
<evidence type="ECO:0000256" key="12">
    <source>
        <dbReference type="ARBA" id="ARBA00023242"/>
    </source>
</evidence>
<keyword evidence="6 13" id="KW-0653">Protein transport</keyword>
<dbReference type="FunFam" id="1.10.246.140:FF:000001">
    <property type="entry name" value="Transcription and mRNA export factor ENY2"/>
    <property type="match status" value="1"/>
</dbReference>
<keyword evidence="15" id="KW-1185">Reference proteome</keyword>
<evidence type="ECO:0000256" key="13">
    <source>
        <dbReference type="HAMAP-Rule" id="MF_03046"/>
    </source>
</evidence>
<name>A0A814NQ81_ADIRI</name>
<evidence type="ECO:0000256" key="8">
    <source>
        <dbReference type="ARBA" id="ARBA00023015"/>
    </source>
</evidence>
<comment type="subunit">
    <text evidence="13">Component of the nuclear pore complex (NPC)-associated TREX-2 complex (transcription and export complex 2). Component of the SAGA transcription coactivator-HAT complex. Within the SAGA complex, participates to a subcomplex of SAGA called the DUB module (deubiquitination module).</text>
</comment>
<keyword evidence="12 13" id="KW-0539">Nucleus</keyword>
<proteinExistence type="inferred from homology"/>
<evidence type="ECO:0000256" key="10">
    <source>
        <dbReference type="ARBA" id="ARBA00023159"/>
    </source>
</evidence>
<keyword evidence="8 13" id="KW-0805">Transcription regulation</keyword>
<evidence type="ECO:0000256" key="9">
    <source>
        <dbReference type="ARBA" id="ARBA00023157"/>
    </source>
</evidence>
<evidence type="ECO:0000256" key="3">
    <source>
        <dbReference type="ARBA" id="ARBA00022448"/>
    </source>
</evidence>
<dbReference type="GO" id="GO:0070390">
    <property type="term" value="C:transcription export complex 2"/>
    <property type="evidence" value="ECO:0007669"/>
    <property type="project" value="UniProtKB-UniRule"/>
</dbReference>
<accession>A0A814NQ81</accession>
<dbReference type="HAMAP" id="MF_03046">
    <property type="entry name" value="ENY2_Sus1"/>
    <property type="match status" value="1"/>
</dbReference>
<keyword evidence="10 13" id="KW-0010">Activator</keyword>
<evidence type="ECO:0000256" key="6">
    <source>
        <dbReference type="ARBA" id="ARBA00022927"/>
    </source>
</evidence>
<dbReference type="InterPro" id="IPR013892">
    <property type="entry name" value="Cyt_c_biogenesis_Cmc1-like"/>
</dbReference>
<dbReference type="Proteomes" id="UP000663828">
    <property type="component" value="Unassembled WGS sequence"/>
</dbReference>
<keyword evidence="11 13" id="KW-0804">Transcription</keyword>
<dbReference type="InterPro" id="IPR038212">
    <property type="entry name" value="TF_EnY2_sf"/>
</dbReference>
<keyword evidence="7 13" id="KW-0811">Translocation</keyword>
<dbReference type="InterPro" id="IPR018783">
    <property type="entry name" value="TF_ENY2"/>
</dbReference>
<keyword evidence="5 13" id="KW-0156">Chromatin regulator</keyword>
<dbReference type="PROSITE" id="PS51808">
    <property type="entry name" value="CHCH"/>
    <property type="match status" value="1"/>
</dbReference>
<dbReference type="GO" id="GO:0071819">
    <property type="term" value="C:DUBm complex"/>
    <property type="evidence" value="ECO:0007669"/>
    <property type="project" value="UniProtKB-UniRule"/>
</dbReference>
<evidence type="ECO:0000313" key="15">
    <source>
        <dbReference type="Proteomes" id="UP000663828"/>
    </source>
</evidence>
<dbReference type="PANTHER" id="PTHR12514">
    <property type="entry name" value="ENHANCER OF YELLOW 2 TRANSCRIPTION FACTOR"/>
    <property type="match status" value="1"/>
</dbReference>
<dbReference type="AlphaFoldDB" id="A0A814NQ81"/>
<evidence type="ECO:0000256" key="7">
    <source>
        <dbReference type="ARBA" id="ARBA00023010"/>
    </source>
</evidence>
<dbReference type="Pfam" id="PF10163">
    <property type="entry name" value="EnY2"/>
    <property type="match status" value="1"/>
</dbReference>
<organism evidence="14 15">
    <name type="scientific">Adineta ricciae</name>
    <name type="common">Rotifer</name>
    <dbReference type="NCBI Taxonomy" id="249248"/>
    <lineage>
        <taxon>Eukaryota</taxon>
        <taxon>Metazoa</taxon>
        <taxon>Spiralia</taxon>
        <taxon>Gnathifera</taxon>
        <taxon>Rotifera</taxon>
        <taxon>Eurotatoria</taxon>
        <taxon>Bdelloidea</taxon>
        <taxon>Adinetida</taxon>
        <taxon>Adinetidae</taxon>
        <taxon>Adineta</taxon>
    </lineage>
</organism>
<dbReference type="Pfam" id="PF08583">
    <property type="entry name" value="Cmc1"/>
    <property type="match status" value="1"/>
</dbReference>